<reference evidence="4 5" key="1">
    <citation type="journal article" date="2014" name="Genome Announc.">
        <title>Draft genome sequences of eight enterohepatic helicobacter species isolated from both laboratory and wild rodents.</title>
        <authorList>
            <person name="Sheh A."/>
            <person name="Shen Z."/>
            <person name="Fox J.G."/>
        </authorList>
    </citation>
    <scope>NUCLEOTIDE SEQUENCE [LARGE SCALE GENOMIC DNA]</scope>
    <source>
        <strain evidence="4 5">ST1</strain>
    </source>
</reference>
<evidence type="ECO:0000313" key="3">
    <source>
        <dbReference type="EMBL" id="STQ86779.1"/>
    </source>
</evidence>
<comment type="cofactor">
    <cofactor evidence="2">
        <name>Fe(2+)</name>
        <dbReference type="ChEBI" id="CHEBI:29033"/>
    </cofactor>
    <text evidence="2">Binds 1 Fe(2+) ion.</text>
</comment>
<dbReference type="EMBL" id="JRPD02000016">
    <property type="protein sequence ID" value="TLD99609.1"/>
    <property type="molecule type" value="Genomic_DNA"/>
</dbReference>
<dbReference type="EC" id="3.5.1.88" evidence="2"/>
<keyword evidence="2" id="KW-0408">Iron</keyword>
<evidence type="ECO:0000313" key="4">
    <source>
        <dbReference type="EMBL" id="TLD99609.1"/>
    </source>
</evidence>
<dbReference type="CDD" id="cd00487">
    <property type="entry name" value="Pep_deformylase"/>
    <property type="match status" value="1"/>
</dbReference>
<evidence type="ECO:0000256" key="2">
    <source>
        <dbReference type="HAMAP-Rule" id="MF_00163"/>
    </source>
</evidence>
<evidence type="ECO:0000313" key="6">
    <source>
        <dbReference type="Proteomes" id="UP000255139"/>
    </source>
</evidence>
<feature type="active site" evidence="2">
    <location>
        <position position="138"/>
    </location>
</feature>
<dbReference type="GO" id="GO:0006412">
    <property type="term" value="P:translation"/>
    <property type="evidence" value="ECO:0007669"/>
    <property type="project" value="UniProtKB-UniRule"/>
</dbReference>
<dbReference type="EMBL" id="UGJE01000002">
    <property type="protein sequence ID" value="STQ86779.1"/>
    <property type="molecule type" value="Genomic_DNA"/>
</dbReference>
<keyword evidence="2 3" id="KW-0378">Hydrolase</keyword>
<dbReference type="Pfam" id="PF01327">
    <property type="entry name" value="Pep_deformylase"/>
    <property type="match status" value="1"/>
</dbReference>
<protein>
    <recommendedName>
        <fullName evidence="2">Peptide deformylase</fullName>
        <shortName evidence="2">PDF</shortName>
        <ecNumber evidence="2">3.5.1.88</ecNumber>
    </recommendedName>
    <alternativeName>
        <fullName evidence="2">Polypeptide deformylase</fullName>
    </alternativeName>
</protein>
<dbReference type="PANTHER" id="PTHR10458:SF22">
    <property type="entry name" value="PEPTIDE DEFORMYLASE"/>
    <property type="match status" value="1"/>
</dbReference>
<feature type="binding site" evidence="2">
    <location>
        <position position="141"/>
    </location>
    <ligand>
        <name>Fe cation</name>
        <dbReference type="ChEBI" id="CHEBI:24875"/>
    </ligand>
</feature>
<dbReference type="SUPFAM" id="SSF56420">
    <property type="entry name" value="Peptide deformylase"/>
    <property type="match status" value="1"/>
</dbReference>
<dbReference type="RefSeq" id="WP_034558396.1">
    <property type="nucleotide sequence ID" value="NZ_FZML01000033.1"/>
</dbReference>
<reference evidence="3 6" key="2">
    <citation type="submission" date="2018-06" db="EMBL/GenBank/DDBJ databases">
        <authorList>
            <consortium name="Pathogen Informatics"/>
            <person name="Doyle S."/>
        </authorList>
    </citation>
    <scope>NUCLEOTIDE SEQUENCE [LARGE SCALE GENOMIC DNA]</scope>
    <source>
        <strain evidence="3 6">NCTC12714</strain>
    </source>
</reference>
<dbReference type="PIRSF" id="PIRSF004749">
    <property type="entry name" value="Pep_def"/>
    <property type="match status" value="1"/>
</dbReference>
<evidence type="ECO:0000313" key="5">
    <source>
        <dbReference type="Proteomes" id="UP000029922"/>
    </source>
</evidence>
<feature type="binding site" evidence="2">
    <location>
        <position position="137"/>
    </location>
    <ligand>
        <name>Fe cation</name>
        <dbReference type="ChEBI" id="CHEBI:24875"/>
    </ligand>
</feature>
<dbReference type="STRING" id="216.LS73_06410"/>
<dbReference type="AlphaFoldDB" id="A0A099TVV1"/>
<dbReference type="NCBIfam" id="NF001159">
    <property type="entry name" value="PRK00150.1-3"/>
    <property type="match status" value="1"/>
</dbReference>
<comment type="similarity">
    <text evidence="1 2">Belongs to the polypeptide deformylase family.</text>
</comment>
<evidence type="ECO:0000256" key="1">
    <source>
        <dbReference type="ARBA" id="ARBA00010759"/>
    </source>
</evidence>
<comment type="function">
    <text evidence="2">Removes the formyl group from the N-terminal Met of newly synthesized proteins. Requires at least a dipeptide for an efficient rate of reaction. N-terminal L-methionine is a prerequisite for activity but the enzyme has broad specificity at other positions.</text>
</comment>
<name>A0A099TVV1_9HELI</name>
<dbReference type="PANTHER" id="PTHR10458">
    <property type="entry name" value="PEPTIDE DEFORMYLASE"/>
    <property type="match status" value="1"/>
</dbReference>
<dbReference type="Proteomes" id="UP000029922">
    <property type="component" value="Unassembled WGS sequence"/>
</dbReference>
<organism evidence="3 6">
    <name type="scientific">Helicobacter muridarum</name>
    <dbReference type="NCBI Taxonomy" id="216"/>
    <lineage>
        <taxon>Bacteria</taxon>
        <taxon>Pseudomonadati</taxon>
        <taxon>Campylobacterota</taxon>
        <taxon>Epsilonproteobacteria</taxon>
        <taxon>Campylobacterales</taxon>
        <taxon>Helicobacteraceae</taxon>
        <taxon>Helicobacter</taxon>
    </lineage>
</organism>
<gene>
    <name evidence="2 3" type="primary">def</name>
    <name evidence="4" type="ORF">LS73_007000</name>
    <name evidence="3" type="ORF">NCTC12714_01590</name>
</gene>
<proteinExistence type="inferred from homology"/>
<dbReference type="HAMAP" id="MF_00163">
    <property type="entry name" value="Pep_deformylase"/>
    <property type="match status" value="1"/>
</dbReference>
<dbReference type="Proteomes" id="UP000255139">
    <property type="component" value="Unassembled WGS sequence"/>
</dbReference>
<dbReference type="Gene3D" id="3.90.45.10">
    <property type="entry name" value="Peptide deformylase"/>
    <property type="match status" value="1"/>
</dbReference>
<dbReference type="GO" id="GO:0042586">
    <property type="term" value="F:peptide deformylase activity"/>
    <property type="evidence" value="ECO:0007669"/>
    <property type="project" value="UniProtKB-UniRule"/>
</dbReference>
<dbReference type="InterPro" id="IPR036821">
    <property type="entry name" value="Peptide_deformylase_sf"/>
</dbReference>
<accession>A0A099TVV1</accession>
<dbReference type="InterPro" id="IPR023635">
    <property type="entry name" value="Peptide_deformylase"/>
</dbReference>
<dbReference type="NCBIfam" id="TIGR00079">
    <property type="entry name" value="pept_deformyl"/>
    <property type="match status" value="1"/>
</dbReference>
<dbReference type="GO" id="GO:0046872">
    <property type="term" value="F:metal ion binding"/>
    <property type="evidence" value="ECO:0007669"/>
    <property type="project" value="UniProtKB-KW"/>
</dbReference>
<keyword evidence="2" id="KW-0479">Metal-binding</keyword>
<comment type="catalytic activity">
    <reaction evidence="2">
        <text>N-terminal N-formyl-L-methionyl-[peptide] + H2O = N-terminal L-methionyl-[peptide] + formate</text>
        <dbReference type="Rhea" id="RHEA:24420"/>
        <dbReference type="Rhea" id="RHEA-COMP:10639"/>
        <dbReference type="Rhea" id="RHEA-COMP:10640"/>
        <dbReference type="ChEBI" id="CHEBI:15377"/>
        <dbReference type="ChEBI" id="CHEBI:15740"/>
        <dbReference type="ChEBI" id="CHEBI:49298"/>
        <dbReference type="ChEBI" id="CHEBI:64731"/>
        <dbReference type="EC" id="3.5.1.88"/>
    </reaction>
</comment>
<dbReference type="PRINTS" id="PR01576">
    <property type="entry name" value="PDEFORMYLASE"/>
</dbReference>
<sequence>MVLDVVRYPNKILRQVSSKVVDFDSGLHNFLDDMYDTMIELNGVGIAAIQVANPIRALLVNIPREDEIQYKDDLLEIINPEIIQANGIIMWNEGCLSVPGFYEEIQRFQKITLRYQNRFGKVNEEVFEDFFAVALQHEIDHLNGILFVDKLPLLKRKKFEKELKKREREHAGV</sequence>
<keyword evidence="2" id="KW-0648">Protein biosynthesis</keyword>
<keyword evidence="6" id="KW-1185">Reference proteome</keyword>
<dbReference type="OrthoDB" id="9804313at2"/>
<feature type="binding site" evidence="2">
    <location>
        <position position="95"/>
    </location>
    <ligand>
        <name>Fe cation</name>
        <dbReference type="ChEBI" id="CHEBI:24875"/>
    </ligand>
</feature>